<keyword evidence="1" id="KW-0732">Signal</keyword>
<dbReference type="Proteomes" id="UP000244855">
    <property type="component" value="Unassembled WGS sequence"/>
</dbReference>
<dbReference type="OrthoDB" id="3749155at2759"/>
<keyword evidence="3" id="KW-1185">Reference proteome</keyword>
<sequence>MLVTLLIPLLALANAKAIERRDDASSVTNADSSPDSFHFKTHDPHFIHLEVEDDCKRWKRDDDEFAEDEDEVDEDEDAEEDDDAASRFLPSKWGKKKPWTTCLAGYAIRLEKGIVVATPYKKWYDPKLATMFVDEDTQLYTVSKEPLQLYIDSVTGAFKYTKLGWLPPSAISTSFYHTGNNPLGLTNPSPSYLSWPSTVGIAFNGYWAFCPLGGTGQFQVFVNNANFAQQGVHKDWCRFKRIAAVNANPWKKPPHEWEEEHSHDWQE</sequence>
<dbReference type="AlphaFoldDB" id="A0A2V1EF85"/>
<accession>A0A2V1EF85</accession>
<feature type="chain" id="PRO_5015971271" evidence="1">
    <location>
        <begin position="18"/>
        <end position="267"/>
    </location>
</feature>
<proteinExistence type="predicted"/>
<dbReference type="EMBL" id="KZ805300">
    <property type="protein sequence ID" value="PVI08384.1"/>
    <property type="molecule type" value="Genomic_DNA"/>
</dbReference>
<dbReference type="STRING" id="97972.A0A2V1EF85"/>
<organism evidence="2 3">
    <name type="scientific">Periconia macrospinosa</name>
    <dbReference type="NCBI Taxonomy" id="97972"/>
    <lineage>
        <taxon>Eukaryota</taxon>
        <taxon>Fungi</taxon>
        <taxon>Dikarya</taxon>
        <taxon>Ascomycota</taxon>
        <taxon>Pezizomycotina</taxon>
        <taxon>Dothideomycetes</taxon>
        <taxon>Pleosporomycetidae</taxon>
        <taxon>Pleosporales</taxon>
        <taxon>Massarineae</taxon>
        <taxon>Periconiaceae</taxon>
        <taxon>Periconia</taxon>
    </lineage>
</organism>
<evidence type="ECO:0000256" key="1">
    <source>
        <dbReference type="SAM" id="SignalP"/>
    </source>
</evidence>
<evidence type="ECO:0000313" key="2">
    <source>
        <dbReference type="EMBL" id="PVI08384.1"/>
    </source>
</evidence>
<evidence type="ECO:0000313" key="3">
    <source>
        <dbReference type="Proteomes" id="UP000244855"/>
    </source>
</evidence>
<name>A0A2V1EF85_9PLEO</name>
<feature type="signal peptide" evidence="1">
    <location>
        <begin position="1"/>
        <end position="17"/>
    </location>
</feature>
<protein>
    <submittedName>
        <fullName evidence="2">Uncharacterized protein</fullName>
    </submittedName>
</protein>
<gene>
    <name evidence="2" type="ORF">DM02DRAFT_665738</name>
</gene>
<reference evidence="2 3" key="1">
    <citation type="journal article" date="2018" name="Sci. Rep.">
        <title>Comparative genomics provides insights into the lifestyle and reveals functional heterogeneity of dark septate endophytic fungi.</title>
        <authorList>
            <person name="Knapp D.G."/>
            <person name="Nemeth J.B."/>
            <person name="Barry K."/>
            <person name="Hainaut M."/>
            <person name="Henrissat B."/>
            <person name="Johnson J."/>
            <person name="Kuo A."/>
            <person name="Lim J.H.P."/>
            <person name="Lipzen A."/>
            <person name="Nolan M."/>
            <person name="Ohm R.A."/>
            <person name="Tamas L."/>
            <person name="Grigoriev I.V."/>
            <person name="Spatafora J.W."/>
            <person name="Nagy L.G."/>
            <person name="Kovacs G.M."/>
        </authorList>
    </citation>
    <scope>NUCLEOTIDE SEQUENCE [LARGE SCALE GENOMIC DNA]</scope>
    <source>
        <strain evidence="2 3">DSE2036</strain>
    </source>
</reference>